<organism evidence="2 3">
    <name type="scientific">Caerostris extrusa</name>
    <name type="common">Bark spider</name>
    <name type="synonym">Caerostris bankana</name>
    <dbReference type="NCBI Taxonomy" id="172846"/>
    <lineage>
        <taxon>Eukaryota</taxon>
        <taxon>Metazoa</taxon>
        <taxon>Ecdysozoa</taxon>
        <taxon>Arthropoda</taxon>
        <taxon>Chelicerata</taxon>
        <taxon>Arachnida</taxon>
        <taxon>Araneae</taxon>
        <taxon>Araneomorphae</taxon>
        <taxon>Entelegynae</taxon>
        <taxon>Araneoidea</taxon>
        <taxon>Araneidae</taxon>
        <taxon>Caerostris</taxon>
    </lineage>
</organism>
<protein>
    <submittedName>
        <fullName evidence="2">Uncharacterized protein</fullName>
    </submittedName>
</protein>
<proteinExistence type="predicted"/>
<dbReference type="EMBL" id="BPLR01011260">
    <property type="protein sequence ID" value="GIY45334.1"/>
    <property type="molecule type" value="Genomic_DNA"/>
</dbReference>
<evidence type="ECO:0000256" key="1">
    <source>
        <dbReference type="SAM" id="MobiDB-lite"/>
    </source>
</evidence>
<name>A0AAV4TGR0_CAEEX</name>
<feature type="compositionally biased region" description="Basic and acidic residues" evidence="1">
    <location>
        <begin position="1"/>
        <end position="15"/>
    </location>
</feature>
<dbReference type="Proteomes" id="UP001054945">
    <property type="component" value="Unassembled WGS sequence"/>
</dbReference>
<accession>A0AAV4TGR0</accession>
<reference evidence="2 3" key="1">
    <citation type="submission" date="2021-06" db="EMBL/GenBank/DDBJ databases">
        <title>Caerostris extrusa draft genome.</title>
        <authorList>
            <person name="Kono N."/>
            <person name="Arakawa K."/>
        </authorList>
    </citation>
    <scope>NUCLEOTIDE SEQUENCE [LARGE SCALE GENOMIC DNA]</scope>
</reference>
<evidence type="ECO:0000313" key="2">
    <source>
        <dbReference type="EMBL" id="GIY45334.1"/>
    </source>
</evidence>
<keyword evidence="3" id="KW-1185">Reference proteome</keyword>
<evidence type="ECO:0000313" key="3">
    <source>
        <dbReference type="Proteomes" id="UP001054945"/>
    </source>
</evidence>
<comment type="caution">
    <text evidence="2">The sequence shown here is derived from an EMBL/GenBank/DDBJ whole genome shotgun (WGS) entry which is preliminary data.</text>
</comment>
<dbReference type="AlphaFoldDB" id="A0AAV4TGR0"/>
<gene>
    <name evidence="2" type="ORF">CEXT_751881</name>
</gene>
<feature type="region of interest" description="Disordered" evidence="1">
    <location>
        <begin position="1"/>
        <end position="26"/>
    </location>
</feature>
<sequence>MHVELFKTKLEEGKQKHPTSSSPQKRAFRFGPKLEKFKPVITCSSIIDNNLIEFISEGLATLQLRSDKQRGGIGITVLADTRYYCFEVRKLCERESQFVR</sequence>